<dbReference type="NCBIfam" id="TIGR00756">
    <property type="entry name" value="PPR"/>
    <property type="match status" value="1"/>
</dbReference>
<dbReference type="InterPro" id="IPR011990">
    <property type="entry name" value="TPR-like_helical_dom_sf"/>
</dbReference>
<dbReference type="Gene3D" id="1.25.40.10">
    <property type="entry name" value="Tetratricopeptide repeat domain"/>
    <property type="match status" value="1"/>
</dbReference>
<dbReference type="EMBL" id="HBGQ01021919">
    <property type="protein sequence ID" value="CAD9395743.1"/>
    <property type="molecule type" value="Transcribed_RNA"/>
</dbReference>
<dbReference type="PANTHER" id="PTHR47447:SF17">
    <property type="entry name" value="OS12G0638900 PROTEIN"/>
    <property type="match status" value="1"/>
</dbReference>
<dbReference type="InterPro" id="IPR002885">
    <property type="entry name" value="PPR_rpt"/>
</dbReference>
<dbReference type="PANTHER" id="PTHR47447">
    <property type="entry name" value="OS03G0856100 PROTEIN"/>
    <property type="match status" value="1"/>
</dbReference>
<dbReference type="Gene3D" id="2.60.120.680">
    <property type="entry name" value="GOLD domain"/>
    <property type="match status" value="1"/>
</dbReference>
<keyword evidence="1" id="KW-0677">Repeat</keyword>
<feature type="repeat" description="PPR" evidence="2">
    <location>
        <begin position="174"/>
        <end position="208"/>
    </location>
</feature>
<dbReference type="AlphaFoldDB" id="A0A7S2FH84"/>
<name>A0A7S2FH84_9DINO</name>
<evidence type="ECO:0000256" key="1">
    <source>
        <dbReference type="ARBA" id="ARBA00022737"/>
    </source>
</evidence>
<dbReference type="PROSITE" id="PS51375">
    <property type="entry name" value="PPR"/>
    <property type="match status" value="2"/>
</dbReference>
<organism evidence="3">
    <name type="scientific">Alexandrium andersonii</name>
    <dbReference type="NCBI Taxonomy" id="327968"/>
    <lineage>
        <taxon>Eukaryota</taxon>
        <taxon>Sar</taxon>
        <taxon>Alveolata</taxon>
        <taxon>Dinophyceae</taxon>
        <taxon>Gonyaulacales</taxon>
        <taxon>Pyrocystaceae</taxon>
        <taxon>Alexandrium</taxon>
    </lineage>
</organism>
<gene>
    <name evidence="3" type="ORF">AAND1436_LOCUS10849</name>
</gene>
<proteinExistence type="predicted"/>
<reference evidence="3" key="1">
    <citation type="submission" date="2021-01" db="EMBL/GenBank/DDBJ databases">
        <authorList>
            <person name="Corre E."/>
            <person name="Pelletier E."/>
            <person name="Niang G."/>
            <person name="Scheremetjew M."/>
            <person name="Finn R."/>
            <person name="Kale V."/>
            <person name="Holt S."/>
            <person name="Cochrane G."/>
            <person name="Meng A."/>
            <person name="Brown T."/>
            <person name="Cohen L."/>
        </authorList>
    </citation>
    <scope>NUCLEOTIDE SEQUENCE</scope>
    <source>
        <strain evidence="3">CCMP2222</strain>
    </source>
</reference>
<accession>A0A7S2FH84</accession>
<protein>
    <submittedName>
        <fullName evidence="3">Uncharacterized protein</fullName>
    </submittedName>
</protein>
<feature type="repeat" description="PPR" evidence="2">
    <location>
        <begin position="139"/>
        <end position="173"/>
    </location>
</feature>
<sequence length="296" mass="32957">MAAAAQPVLRPLVLSDGERPVECFQLFAGATSARRYLLEGYERVSWECRVLDDYDVIFSSRFCCSGLQSDTERSREITERERAGEFSGYLDLSKEHVEWMGDVGSGTAVLSLEFDNTYSFFTSKRVELRLTKLCGAPPKLRCYNAAIVACEGAKQWERALQLLTRMRDVRVAPDVSSYNTAMSVCRSARRWQDALGLLDGMLQDRLAPDAASYNTAIGACEDEGLVGHALRLMDDMPNADEAGPRPEEHEDLEWLRRMLAEAVERCPSAAQRLRSQLVVAQGSLDAYVSGASRQGH</sequence>
<evidence type="ECO:0000256" key="2">
    <source>
        <dbReference type="PROSITE-ProRule" id="PRU00708"/>
    </source>
</evidence>
<dbReference type="Pfam" id="PF01535">
    <property type="entry name" value="PPR"/>
    <property type="match status" value="1"/>
</dbReference>
<evidence type="ECO:0000313" key="3">
    <source>
        <dbReference type="EMBL" id="CAD9395743.1"/>
    </source>
</evidence>
<dbReference type="Pfam" id="PF13041">
    <property type="entry name" value="PPR_2"/>
    <property type="match status" value="1"/>
</dbReference>